<dbReference type="InterPro" id="IPR019284">
    <property type="entry name" value="RP532"/>
</dbReference>
<feature type="transmembrane region" description="Helical" evidence="1">
    <location>
        <begin position="115"/>
        <end position="133"/>
    </location>
</feature>
<feature type="transmembrane region" description="Helical" evidence="1">
    <location>
        <begin position="88"/>
        <end position="109"/>
    </location>
</feature>
<keyword evidence="1" id="KW-0812">Transmembrane</keyword>
<dbReference type="EMBL" id="RYYU01000001">
    <property type="protein sequence ID" value="RUL59114.1"/>
    <property type="molecule type" value="Genomic_DNA"/>
</dbReference>
<evidence type="ECO:0000313" key="3">
    <source>
        <dbReference type="Proteomes" id="UP000278983"/>
    </source>
</evidence>
<accession>A0A432LIX3</accession>
<keyword evidence="1" id="KW-0472">Membrane</keyword>
<gene>
    <name evidence="2" type="ORF">EHV08_04605</name>
</gene>
<keyword evidence="1" id="KW-1133">Transmembrane helix</keyword>
<name>A0A432LIX3_9BACT</name>
<dbReference type="RefSeq" id="WP_126678284.1">
    <property type="nucleotide sequence ID" value="NZ_RYYU01000001.1"/>
</dbReference>
<comment type="caution">
    <text evidence="2">The sequence shown here is derived from an EMBL/GenBank/DDBJ whole genome shotgun (WGS) entry which is preliminary data.</text>
</comment>
<organism evidence="2 3">
    <name type="scientific">Prevotella koreensis</name>
    <dbReference type="NCBI Taxonomy" id="2490854"/>
    <lineage>
        <taxon>Bacteria</taxon>
        <taxon>Pseudomonadati</taxon>
        <taxon>Bacteroidota</taxon>
        <taxon>Bacteroidia</taxon>
        <taxon>Bacteroidales</taxon>
        <taxon>Prevotellaceae</taxon>
        <taxon>Prevotella</taxon>
    </lineage>
</organism>
<keyword evidence="3" id="KW-1185">Reference proteome</keyword>
<dbReference type="Pfam" id="PF10097">
    <property type="entry name" value="DUF2335"/>
    <property type="match status" value="1"/>
</dbReference>
<dbReference type="AlphaFoldDB" id="A0A432LIX3"/>
<proteinExistence type="predicted"/>
<dbReference type="Proteomes" id="UP000278983">
    <property type="component" value="Unassembled WGS sequence"/>
</dbReference>
<protein>
    <submittedName>
        <fullName evidence="2">DUF2335 domain-containing protein</fullName>
    </submittedName>
</protein>
<sequence>MGKKQISNKETKVATQGGIGQQYEQTVTVDDNTLPSPQELAEYKTIDPRIVDYLLDAAKEEQRHRHKIEEDKVKTVKNAERRTTRMNWWGMFFAFLALVALIVLSAFALYLNHPWFAGIFSFATAVSILSIFVDGGKKKK</sequence>
<reference evidence="2 3" key="1">
    <citation type="submission" date="2018-12" db="EMBL/GenBank/DDBJ databases">
        <title>Genome sequencing of Prevotella sp. KCOM 3155 (= JS262).</title>
        <authorList>
            <person name="Kook J.-K."/>
            <person name="Park S.-N."/>
            <person name="Lim Y.K."/>
        </authorList>
    </citation>
    <scope>NUCLEOTIDE SEQUENCE [LARGE SCALE GENOMIC DNA]</scope>
    <source>
        <strain evidence="2 3">KCOM 3155</strain>
    </source>
</reference>
<evidence type="ECO:0000256" key="1">
    <source>
        <dbReference type="SAM" id="Phobius"/>
    </source>
</evidence>
<evidence type="ECO:0000313" key="2">
    <source>
        <dbReference type="EMBL" id="RUL59114.1"/>
    </source>
</evidence>
<dbReference type="OrthoDB" id="1081078at2"/>